<protein>
    <submittedName>
        <fullName evidence="3">Recombinase RecB</fullName>
    </submittedName>
</protein>
<feature type="region of interest" description="Disordered" evidence="1">
    <location>
        <begin position="30"/>
        <end position="57"/>
    </location>
</feature>
<organism evidence="3 4">
    <name type="scientific">Kibdelosporangium persicum</name>
    <dbReference type="NCBI Taxonomy" id="2698649"/>
    <lineage>
        <taxon>Bacteria</taxon>
        <taxon>Bacillati</taxon>
        <taxon>Actinomycetota</taxon>
        <taxon>Actinomycetes</taxon>
        <taxon>Pseudonocardiales</taxon>
        <taxon>Pseudonocardiaceae</taxon>
        <taxon>Kibdelosporangium</taxon>
    </lineage>
</organism>
<dbReference type="Pfam" id="PF13482">
    <property type="entry name" value="RNase_H_2"/>
    <property type="match status" value="1"/>
</dbReference>
<evidence type="ECO:0000259" key="2">
    <source>
        <dbReference type="Pfam" id="PF13482"/>
    </source>
</evidence>
<dbReference type="NCBIfam" id="TIGR03491">
    <property type="entry name" value="TM0106 family RecB-like putative nuclease"/>
    <property type="match status" value="1"/>
</dbReference>
<reference evidence="3 4" key="1">
    <citation type="submission" date="2020-01" db="EMBL/GenBank/DDBJ databases">
        <title>Kibdelosporangium persica a novel Actinomycetes from a hot desert in Iran.</title>
        <authorList>
            <person name="Safaei N."/>
            <person name="Zaburannyi N."/>
            <person name="Mueller R."/>
            <person name="Wink J."/>
        </authorList>
    </citation>
    <scope>NUCLEOTIDE SEQUENCE [LARGE SCALE GENOMIC DNA]</scope>
    <source>
        <strain evidence="3 4">4NS15</strain>
    </source>
</reference>
<accession>A0ABX2EZ16</accession>
<dbReference type="InterPro" id="IPR012337">
    <property type="entry name" value="RNaseH-like_sf"/>
</dbReference>
<evidence type="ECO:0000313" key="3">
    <source>
        <dbReference type="EMBL" id="NRN64025.1"/>
    </source>
</evidence>
<dbReference type="InterPro" id="IPR019993">
    <property type="entry name" value="RecB_nuclease_TM0106_put"/>
</dbReference>
<dbReference type="EMBL" id="JAAATY010000002">
    <property type="protein sequence ID" value="NRN64025.1"/>
    <property type="molecule type" value="Genomic_DNA"/>
</dbReference>
<feature type="region of interest" description="Disordered" evidence="1">
    <location>
        <begin position="141"/>
        <end position="166"/>
    </location>
</feature>
<dbReference type="InterPro" id="IPR038720">
    <property type="entry name" value="YprB_RNase_H-like_dom"/>
</dbReference>
<feature type="compositionally biased region" description="Basic and acidic residues" evidence="1">
    <location>
        <begin position="30"/>
        <end position="39"/>
    </location>
</feature>
<name>A0ABX2EZ16_9PSEU</name>
<evidence type="ECO:0000256" key="1">
    <source>
        <dbReference type="SAM" id="MobiDB-lite"/>
    </source>
</evidence>
<comment type="caution">
    <text evidence="3">The sequence shown here is derived from an EMBL/GenBank/DDBJ whole genome shotgun (WGS) entry which is preliminary data.</text>
</comment>
<dbReference type="Proteomes" id="UP000763557">
    <property type="component" value="Unassembled WGS sequence"/>
</dbReference>
<proteinExistence type="predicted"/>
<evidence type="ECO:0000313" key="4">
    <source>
        <dbReference type="Proteomes" id="UP000763557"/>
    </source>
</evidence>
<keyword evidence="4" id="KW-1185">Reference proteome</keyword>
<dbReference type="SUPFAM" id="SSF53098">
    <property type="entry name" value="Ribonuclease H-like"/>
    <property type="match status" value="1"/>
</dbReference>
<sequence>MGSPRVLTVMDSVLLDAGVVNRCRRRVHLEHDPAMRDAPRAAPDPTGQQRKADATAHRRAVADRVARLVGPDWMEVPAGADLRGSDREQATLALLTAGARFIWAAQLPRDPLGGRRGSIDLLVKSDKGYVPVLVVRHKVTDPGQGARTSPLGEPMPGGSRVDPLRKIRPQPRDQMRLAHAWRMLQAAGYAATGRAVGGVIGLDADVVAWHDLEAPTWPGGRTALSEYDHRFSDRLAVAAAAANGGQPLARPSRILECRSCPWWPICETVLLEKRDVSLVARGEDAVTLRAAGVQTVDELAQVPAGTDLQLVGLPSDDAIALAKAWLRDLTMVRRVSEVSVPRADVEVDVDMESFGDAGAYMWGVMLSGVDVGERQGYRAFVTWEPLPTKDEARSFAEFWEWLTSVRLRARARGLTFRAYCYNELAENRWLLASARRFKGRPGIPTERQVQDFIDSDAWFDLFRSVQEQFLCAQGKGLKIIAPAAGFSWRDPEASGENSMRWYRDAVGMDGGEPQPDQRTRLIEYNEDDVRATMTLRQWMSSPEVKKIPYVGDL</sequence>
<feature type="domain" description="YprB ribonuclease H-like" evidence="2">
    <location>
        <begin position="455"/>
        <end position="539"/>
    </location>
</feature>
<gene>
    <name evidence="3" type="ORF">GC106_12300</name>
</gene>